<dbReference type="AlphaFoldDB" id="A0A6C0KTY4"/>
<feature type="compositionally biased region" description="Basic and acidic residues" evidence="1">
    <location>
        <begin position="77"/>
        <end position="102"/>
    </location>
</feature>
<feature type="region of interest" description="Disordered" evidence="1">
    <location>
        <begin position="34"/>
        <end position="111"/>
    </location>
</feature>
<organism evidence="3">
    <name type="scientific">viral metagenome</name>
    <dbReference type="NCBI Taxonomy" id="1070528"/>
    <lineage>
        <taxon>unclassified sequences</taxon>
        <taxon>metagenomes</taxon>
        <taxon>organismal metagenomes</taxon>
    </lineage>
</organism>
<protein>
    <submittedName>
        <fullName evidence="3">Uncharacterized protein</fullName>
    </submittedName>
</protein>
<accession>A0A6C0KTY4</accession>
<keyword evidence="2" id="KW-1133">Transmembrane helix</keyword>
<evidence type="ECO:0000256" key="2">
    <source>
        <dbReference type="SAM" id="Phobius"/>
    </source>
</evidence>
<name>A0A6C0KTY4_9ZZZZ</name>
<sequence length="122" mass="13627">MPSLLIIIGIITLINLTTIPFIVKNSIEINELKTHKGSGHHHHAHSSGAPQQLHGAPQQLHRESAESHVYTYPPHPSEYDYDHRHDHDIKRGEEKPKKEGTIRHSSTGGGSASLKATKFTFF</sequence>
<feature type="transmembrane region" description="Helical" evidence="2">
    <location>
        <begin position="6"/>
        <end position="23"/>
    </location>
</feature>
<feature type="compositionally biased region" description="Basic residues" evidence="1">
    <location>
        <begin position="35"/>
        <end position="45"/>
    </location>
</feature>
<evidence type="ECO:0000256" key="1">
    <source>
        <dbReference type="SAM" id="MobiDB-lite"/>
    </source>
</evidence>
<keyword evidence="2" id="KW-0812">Transmembrane</keyword>
<evidence type="ECO:0000313" key="3">
    <source>
        <dbReference type="EMBL" id="QHU21059.1"/>
    </source>
</evidence>
<keyword evidence="2" id="KW-0472">Membrane</keyword>
<dbReference type="EMBL" id="MN740977">
    <property type="protein sequence ID" value="QHU21059.1"/>
    <property type="molecule type" value="Genomic_DNA"/>
</dbReference>
<proteinExistence type="predicted"/>
<reference evidence="3" key="1">
    <citation type="journal article" date="2020" name="Nature">
        <title>Giant virus diversity and host interactions through global metagenomics.</title>
        <authorList>
            <person name="Schulz F."/>
            <person name="Roux S."/>
            <person name="Paez-Espino D."/>
            <person name="Jungbluth S."/>
            <person name="Walsh D.A."/>
            <person name="Denef V.J."/>
            <person name="McMahon K.D."/>
            <person name="Konstantinidis K.T."/>
            <person name="Eloe-Fadrosh E.A."/>
            <person name="Kyrpides N.C."/>
            <person name="Woyke T."/>
        </authorList>
    </citation>
    <scope>NUCLEOTIDE SEQUENCE</scope>
    <source>
        <strain evidence="3">GVMAG-S-3300013094-100</strain>
    </source>
</reference>